<reference evidence="1" key="1">
    <citation type="submission" date="2014-09" db="EMBL/GenBank/DDBJ databases">
        <authorList>
            <person name="Magalhaes I.L.F."/>
            <person name="Oliveira U."/>
            <person name="Santos F.R."/>
            <person name="Vidigal T.H.D.A."/>
            <person name="Brescovit A.D."/>
            <person name="Santos A.J."/>
        </authorList>
    </citation>
    <scope>NUCLEOTIDE SEQUENCE</scope>
    <source>
        <tissue evidence="1">Shoot tissue taken approximately 20 cm above the soil surface</tissue>
    </source>
</reference>
<organism evidence="1">
    <name type="scientific">Arundo donax</name>
    <name type="common">Giant reed</name>
    <name type="synonym">Donax arundinaceus</name>
    <dbReference type="NCBI Taxonomy" id="35708"/>
    <lineage>
        <taxon>Eukaryota</taxon>
        <taxon>Viridiplantae</taxon>
        <taxon>Streptophyta</taxon>
        <taxon>Embryophyta</taxon>
        <taxon>Tracheophyta</taxon>
        <taxon>Spermatophyta</taxon>
        <taxon>Magnoliopsida</taxon>
        <taxon>Liliopsida</taxon>
        <taxon>Poales</taxon>
        <taxon>Poaceae</taxon>
        <taxon>PACMAD clade</taxon>
        <taxon>Arundinoideae</taxon>
        <taxon>Arundineae</taxon>
        <taxon>Arundo</taxon>
    </lineage>
</organism>
<sequence>MQAVEIINSTFIVEFEGSIYPN</sequence>
<proteinExistence type="predicted"/>
<reference evidence="1" key="2">
    <citation type="journal article" date="2015" name="Data Brief">
        <title>Shoot transcriptome of the giant reed, Arundo donax.</title>
        <authorList>
            <person name="Barrero R.A."/>
            <person name="Guerrero F.D."/>
            <person name="Moolhuijzen P."/>
            <person name="Goolsby J.A."/>
            <person name="Tidwell J."/>
            <person name="Bellgard S.E."/>
            <person name="Bellgard M.I."/>
        </authorList>
    </citation>
    <scope>NUCLEOTIDE SEQUENCE</scope>
    <source>
        <tissue evidence="1">Shoot tissue taken approximately 20 cm above the soil surface</tissue>
    </source>
</reference>
<accession>A0A0A9G284</accession>
<dbReference type="AlphaFoldDB" id="A0A0A9G284"/>
<dbReference type="EMBL" id="GBRH01181260">
    <property type="protein sequence ID" value="JAE16636.1"/>
    <property type="molecule type" value="Transcribed_RNA"/>
</dbReference>
<name>A0A0A9G284_ARUDO</name>
<evidence type="ECO:0000313" key="1">
    <source>
        <dbReference type="EMBL" id="JAE16636.1"/>
    </source>
</evidence>
<protein>
    <submittedName>
        <fullName evidence="1">Uncharacterized protein</fullName>
    </submittedName>
</protein>